<dbReference type="KEGG" id="csh:Closa_0999"/>
<dbReference type="AlphaFoldDB" id="D9R6W1"/>
<feature type="coiled-coil region" evidence="1">
    <location>
        <begin position="10"/>
        <end position="51"/>
    </location>
</feature>
<dbReference type="Proteomes" id="UP000001662">
    <property type="component" value="Chromosome"/>
</dbReference>
<reference evidence="2" key="1">
    <citation type="submission" date="2010-07" db="EMBL/GenBank/DDBJ databases">
        <title>Complete sequence of Clostridium saccharolyticum WM1.</title>
        <authorList>
            <consortium name="US DOE Joint Genome Institute"/>
            <person name="Lucas S."/>
            <person name="Copeland A."/>
            <person name="Lapidus A."/>
            <person name="Cheng J.-F."/>
            <person name="Bruce D."/>
            <person name="Goodwin L."/>
            <person name="Pitluck S."/>
            <person name="Chertkov O."/>
            <person name="Detter J.C."/>
            <person name="Han C."/>
            <person name="Tapia R."/>
            <person name="Land M."/>
            <person name="Hauser L."/>
            <person name="Chang Y.-J."/>
            <person name="Jeffries C."/>
            <person name="Kyrpides N."/>
            <person name="Ivanova N."/>
            <person name="Mikhailova N."/>
            <person name="Mouttaki H."/>
            <person name="Lin L."/>
            <person name="Zhou J."/>
            <person name="Hemme C.L."/>
            <person name="Woyke T."/>
        </authorList>
    </citation>
    <scope>NUCLEOTIDE SEQUENCE [LARGE SCALE GENOMIC DNA]</scope>
    <source>
        <strain evidence="2">WM1</strain>
    </source>
</reference>
<protein>
    <submittedName>
        <fullName evidence="2">Uncharacterized protein</fullName>
    </submittedName>
</protein>
<keyword evidence="3" id="KW-1185">Reference proteome</keyword>
<evidence type="ECO:0000256" key="1">
    <source>
        <dbReference type="SAM" id="Coils"/>
    </source>
</evidence>
<dbReference type="OrthoDB" id="2059991at2"/>
<keyword evidence="1" id="KW-0175">Coiled coil</keyword>
<gene>
    <name evidence="2" type="ordered locus">Closa_0999</name>
</gene>
<dbReference type="HOGENOM" id="CLU_194472_0_0_9"/>
<dbReference type="EMBL" id="CP002109">
    <property type="protein sequence ID" value="ADL03617.1"/>
    <property type="molecule type" value="Genomic_DNA"/>
</dbReference>
<organism evidence="2 3">
    <name type="scientific">Lacrimispora saccharolytica (strain ATCC 35040 / DSM 2544 / NRCC 2533 / WM1)</name>
    <name type="common">Clostridium saccharolyticum</name>
    <dbReference type="NCBI Taxonomy" id="610130"/>
    <lineage>
        <taxon>Bacteria</taxon>
        <taxon>Bacillati</taxon>
        <taxon>Bacillota</taxon>
        <taxon>Clostridia</taxon>
        <taxon>Lachnospirales</taxon>
        <taxon>Lachnospiraceae</taxon>
        <taxon>Lacrimispora</taxon>
    </lineage>
</organism>
<dbReference type="PaxDb" id="610130-Closa_0999"/>
<sequence length="75" mass="8747">MPRGVRKSSLLKLQEELKNTQDAIEQYKAAIKTQEERAKQIQEEIKLEEFKEISAILEEKNMSVTDLKEILLSKD</sequence>
<evidence type="ECO:0000313" key="2">
    <source>
        <dbReference type="EMBL" id="ADL03617.1"/>
    </source>
</evidence>
<evidence type="ECO:0000313" key="3">
    <source>
        <dbReference type="Proteomes" id="UP000001662"/>
    </source>
</evidence>
<dbReference type="RefSeq" id="WP_013271712.1">
    <property type="nucleotide sequence ID" value="NC_014376.1"/>
</dbReference>
<dbReference type="eggNOG" id="ENOG5034B3D">
    <property type="taxonomic scope" value="Bacteria"/>
</dbReference>
<dbReference type="STRING" id="610130.Closa_0999"/>
<accession>D9R6W1</accession>
<name>D9R6W1_LACSW</name>
<proteinExistence type="predicted"/>